<gene>
    <name evidence="2" type="ORF">EV199_4536</name>
</gene>
<dbReference type="SMART" id="SM00471">
    <property type="entry name" value="HDc"/>
    <property type="match status" value="1"/>
</dbReference>
<dbReference type="PANTHER" id="PTHR46246:SF1">
    <property type="entry name" value="GUANOSINE-3',5'-BIS(DIPHOSPHATE) 3'-PYROPHOSPHOHYDROLASE MESH1"/>
    <property type="match status" value="1"/>
</dbReference>
<dbReference type="EMBL" id="SGXA01000002">
    <property type="protein sequence ID" value="RZS72615.1"/>
    <property type="molecule type" value="Genomic_DNA"/>
</dbReference>
<dbReference type="PANTHER" id="PTHR46246">
    <property type="entry name" value="GUANOSINE-3',5'-BIS(DIPHOSPHATE) 3'-PYROPHOSPHOHYDROLASE MESH1"/>
    <property type="match status" value="1"/>
</dbReference>
<dbReference type="RefSeq" id="WP_130543012.1">
    <property type="nucleotide sequence ID" value="NZ_CP042431.1"/>
</dbReference>
<dbReference type="GO" id="GO:0008893">
    <property type="term" value="F:guanosine-3',5'-bis(diphosphate) 3'-diphosphatase activity"/>
    <property type="evidence" value="ECO:0007669"/>
    <property type="project" value="TreeGrafter"/>
</dbReference>
<reference evidence="2 3" key="1">
    <citation type="submission" date="2019-02" db="EMBL/GenBank/DDBJ databases">
        <title>Genomic Encyclopedia of Type Strains, Phase IV (KMG-IV): sequencing the most valuable type-strain genomes for metagenomic binning, comparative biology and taxonomic classification.</title>
        <authorList>
            <person name="Goeker M."/>
        </authorList>
    </citation>
    <scope>NUCLEOTIDE SEQUENCE [LARGE SCALE GENOMIC DNA]</scope>
    <source>
        <strain evidence="2 3">DSM 18116</strain>
    </source>
</reference>
<dbReference type="InterPro" id="IPR052194">
    <property type="entry name" value="MESH1"/>
</dbReference>
<dbReference type="Pfam" id="PF13328">
    <property type="entry name" value="HD_4"/>
    <property type="match status" value="1"/>
</dbReference>
<protein>
    <submittedName>
        <fullName evidence="2">HD domain-containing protein</fullName>
    </submittedName>
</protein>
<evidence type="ECO:0000259" key="1">
    <source>
        <dbReference type="SMART" id="SM00471"/>
    </source>
</evidence>
<organism evidence="2 3">
    <name type="scientific">Pseudobacter ginsenosidimutans</name>
    <dbReference type="NCBI Taxonomy" id="661488"/>
    <lineage>
        <taxon>Bacteria</taxon>
        <taxon>Pseudomonadati</taxon>
        <taxon>Bacteroidota</taxon>
        <taxon>Chitinophagia</taxon>
        <taxon>Chitinophagales</taxon>
        <taxon>Chitinophagaceae</taxon>
        <taxon>Pseudobacter</taxon>
    </lineage>
</organism>
<dbReference type="CDD" id="cd00077">
    <property type="entry name" value="HDc"/>
    <property type="match status" value="1"/>
</dbReference>
<dbReference type="SUPFAM" id="SSF109604">
    <property type="entry name" value="HD-domain/PDEase-like"/>
    <property type="match status" value="1"/>
</dbReference>
<accession>A0A4Q7MUP9</accession>
<dbReference type="InterPro" id="IPR003607">
    <property type="entry name" value="HD/PDEase_dom"/>
</dbReference>
<sequence length="183" mass="20803">MQTLLEQVTQFASDAHGSQRRKFIDEPYIVHPIRVMEICKGYTSDPAVLAAALLHDVLEDTSVTKDEISKFLLTQMDDATTRRTVQLVDELTDRFVKAAYPQLNRRTRKSREAERLAATSGDAQTIKYADIIDNSAEFASQETDFTHVFLRECHSLLKKMDKGNQALRERAMKVVEGEIAKLK</sequence>
<comment type="caution">
    <text evidence="2">The sequence shown here is derived from an EMBL/GenBank/DDBJ whole genome shotgun (WGS) entry which is preliminary data.</text>
</comment>
<dbReference type="OrthoDB" id="9802385at2"/>
<evidence type="ECO:0000313" key="3">
    <source>
        <dbReference type="Proteomes" id="UP000293874"/>
    </source>
</evidence>
<dbReference type="Proteomes" id="UP000293874">
    <property type="component" value="Unassembled WGS sequence"/>
</dbReference>
<dbReference type="Gene3D" id="1.10.3210.10">
    <property type="entry name" value="Hypothetical protein af1432"/>
    <property type="match status" value="1"/>
</dbReference>
<keyword evidence="3" id="KW-1185">Reference proteome</keyword>
<evidence type="ECO:0000313" key="2">
    <source>
        <dbReference type="EMBL" id="RZS72615.1"/>
    </source>
</evidence>
<name>A0A4Q7MUP9_9BACT</name>
<feature type="domain" description="HD/PDEase" evidence="1">
    <location>
        <begin position="24"/>
        <end position="144"/>
    </location>
</feature>
<proteinExistence type="predicted"/>
<dbReference type="AlphaFoldDB" id="A0A4Q7MUP9"/>